<evidence type="ECO:0000313" key="3">
    <source>
        <dbReference type="Proteomes" id="UP000002051"/>
    </source>
</evidence>
<dbReference type="Proteomes" id="UP000002051">
    <property type="component" value="Unassembled WGS sequence"/>
</dbReference>
<reference evidence="1 3" key="1">
    <citation type="journal article" date="2011" name="Nature">
        <title>The Medicago genome provides insight into the evolution of rhizobial symbioses.</title>
        <authorList>
            <person name="Young N.D."/>
            <person name="Debelle F."/>
            <person name="Oldroyd G.E."/>
            <person name="Geurts R."/>
            <person name="Cannon S.B."/>
            <person name="Udvardi M.K."/>
            <person name="Benedito V.A."/>
            <person name="Mayer K.F."/>
            <person name="Gouzy J."/>
            <person name="Schoof H."/>
            <person name="Van de Peer Y."/>
            <person name="Proost S."/>
            <person name="Cook D.R."/>
            <person name="Meyers B.C."/>
            <person name="Spannagl M."/>
            <person name="Cheung F."/>
            <person name="De Mita S."/>
            <person name="Krishnakumar V."/>
            <person name="Gundlach H."/>
            <person name="Zhou S."/>
            <person name="Mudge J."/>
            <person name="Bharti A.K."/>
            <person name="Murray J.D."/>
            <person name="Naoumkina M.A."/>
            <person name="Rosen B."/>
            <person name="Silverstein K.A."/>
            <person name="Tang H."/>
            <person name="Rombauts S."/>
            <person name="Zhao P.X."/>
            <person name="Zhou P."/>
            <person name="Barbe V."/>
            <person name="Bardou P."/>
            <person name="Bechner M."/>
            <person name="Bellec A."/>
            <person name="Berger A."/>
            <person name="Berges H."/>
            <person name="Bidwell S."/>
            <person name="Bisseling T."/>
            <person name="Choisne N."/>
            <person name="Couloux A."/>
            <person name="Denny R."/>
            <person name="Deshpande S."/>
            <person name="Dai X."/>
            <person name="Doyle J.J."/>
            <person name="Dudez A.M."/>
            <person name="Farmer A.D."/>
            <person name="Fouteau S."/>
            <person name="Franken C."/>
            <person name="Gibelin C."/>
            <person name="Gish J."/>
            <person name="Goldstein S."/>
            <person name="Gonzalez A.J."/>
            <person name="Green P.J."/>
            <person name="Hallab A."/>
            <person name="Hartog M."/>
            <person name="Hua A."/>
            <person name="Humphray S.J."/>
            <person name="Jeong D.H."/>
            <person name="Jing Y."/>
            <person name="Jocker A."/>
            <person name="Kenton S.M."/>
            <person name="Kim D.J."/>
            <person name="Klee K."/>
            <person name="Lai H."/>
            <person name="Lang C."/>
            <person name="Lin S."/>
            <person name="Macmil S.L."/>
            <person name="Magdelenat G."/>
            <person name="Matthews L."/>
            <person name="McCorrison J."/>
            <person name="Monaghan E.L."/>
            <person name="Mun J.H."/>
            <person name="Najar F.Z."/>
            <person name="Nicholson C."/>
            <person name="Noirot C."/>
            <person name="O'Bleness M."/>
            <person name="Paule C.R."/>
            <person name="Poulain J."/>
            <person name="Prion F."/>
            <person name="Qin B."/>
            <person name="Qu C."/>
            <person name="Retzel E.F."/>
            <person name="Riddle C."/>
            <person name="Sallet E."/>
            <person name="Samain S."/>
            <person name="Samson N."/>
            <person name="Sanders I."/>
            <person name="Saurat O."/>
            <person name="Scarpelli C."/>
            <person name="Schiex T."/>
            <person name="Segurens B."/>
            <person name="Severin A.J."/>
            <person name="Sherrier D.J."/>
            <person name="Shi R."/>
            <person name="Sims S."/>
            <person name="Singer S.R."/>
            <person name="Sinharoy S."/>
            <person name="Sterck L."/>
            <person name="Viollet A."/>
            <person name="Wang B.B."/>
            <person name="Wang K."/>
            <person name="Wang M."/>
            <person name="Wang X."/>
            <person name="Warfsmann J."/>
            <person name="Weissenbach J."/>
            <person name="White D.D."/>
            <person name="White J.D."/>
            <person name="Wiley G.B."/>
            <person name="Wincker P."/>
            <person name="Xing Y."/>
            <person name="Yang L."/>
            <person name="Yao Z."/>
            <person name="Ying F."/>
            <person name="Zhai J."/>
            <person name="Zhou L."/>
            <person name="Zuber A."/>
            <person name="Denarie J."/>
            <person name="Dixon R.A."/>
            <person name="May G.D."/>
            <person name="Schwartz D.C."/>
            <person name="Rogers J."/>
            <person name="Quetier F."/>
            <person name="Town C.D."/>
            <person name="Roe B.A."/>
        </authorList>
    </citation>
    <scope>NUCLEOTIDE SEQUENCE [LARGE SCALE GENOMIC DNA]</scope>
    <source>
        <strain evidence="1">A17</strain>
        <strain evidence="2 3">cv. Jemalong A17</strain>
    </source>
</reference>
<accession>G7I6F4</accession>
<dbReference type="EMBL" id="CM001217">
    <property type="protein sequence ID" value="AES58979.1"/>
    <property type="molecule type" value="Genomic_DNA"/>
</dbReference>
<proteinExistence type="predicted"/>
<dbReference type="HOGENOM" id="CLU_2124715_0_0_1"/>
<dbReference type="AlphaFoldDB" id="G7I6F4"/>
<reference evidence="1 3" key="2">
    <citation type="journal article" date="2014" name="BMC Genomics">
        <title>An improved genome release (version Mt4.0) for the model legume Medicago truncatula.</title>
        <authorList>
            <person name="Tang H."/>
            <person name="Krishnakumar V."/>
            <person name="Bidwell S."/>
            <person name="Rosen B."/>
            <person name="Chan A."/>
            <person name="Zhou S."/>
            <person name="Gentzbittel L."/>
            <person name="Childs K.L."/>
            <person name="Yandell M."/>
            <person name="Gundlach H."/>
            <person name="Mayer K.F."/>
            <person name="Schwartz D.C."/>
            <person name="Town C.D."/>
        </authorList>
    </citation>
    <scope>GENOME REANNOTATION</scope>
    <source>
        <strain evidence="2 3">cv. Jemalong A17</strain>
    </source>
</reference>
<reference evidence="2" key="3">
    <citation type="submission" date="2015-04" db="UniProtKB">
        <authorList>
            <consortium name="EnsemblPlants"/>
        </authorList>
    </citation>
    <scope>IDENTIFICATION</scope>
    <source>
        <strain evidence="2">cv. Jemalong A17</strain>
    </source>
</reference>
<dbReference type="EnsemblPlants" id="AES58979">
    <property type="protein sequence ID" value="AES58979"/>
    <property type="gene ID" value="MTR_1g012050"/>
</dbReference>
<protein>
    <submittedName>
        <fullName evidence="1 2">Uncharacterized protein</fullName>
    </submittedName>
</protein>
<organism evidence="1 3">
    <name type="scientific">Medicago truncatula</name>
    <name type="common">Barrel medic</name>
    <name type="synonym">Medicago tribuloides</name>
    <dbReference type="NCBI Taxonomy" id="3880"/>
    <lineage>
        <taxon>Eukaryota</taxon>
        <taxon>Viridiplantae</taxon>
        <taxon>Streptophyta</taxon>
        <taxon>Embryophyta</taxon>
        <taxon>Tracheophyta</taxon>
        <taxon>Spermatophyta</taxon>
        <taxon>Magnoliopsida</taxon>
        <taxon>eudicotyledons</taxon>
        <taxon>Gunneridae</taxon>
        <taxon>Pentapetalae</taxon>
        <taxon>rosids</taxon>
        <taxon>fabids</taxon>
        <taxon>Fabales</taxon>
        <taxon>Fabaceae</taxon>
        <taxon>Papilionoideae</taxon>
        <taxon>50 kb inversion clade</taxon>
        <taxon>NPAAA clade</taxon>
        <taxon>Hologalegina</taxon>
        <taxon>IRL clade</taxon>
        <taxon>Trifolieae</taxon>
        <taxon>Medicago</taxon>
    </lineage>
</organism>
<evidence type="ECO:0000313" key="1">
    <source>
        <dbReference type="EMBL" id="AES58979.1"/>
    </source>
</evidence>
<name>G7I6F4_MEDTR</name>
<evidence type="ECO:0000313" key="2">
    <source>
        <dbReference type="EnsemblPlants" id="AES58979"/>
    </source>
</evidence>
<sequence length="114" mass="12497">MSDAYPVSCSCVFFTRFCFELTFGVNMKVVDNFVSFPMEPLRAHALECFVIQSVEGSCPGVLIIQPLRAHALECFVIQSVEGSCPGMLIIQSLRAHALECLVIQIVGGLMPRNA</sequence>
<keyword evidence="3" id="KW-1185">Reference proteome</keyword>
<gene>
    <name evidence="1" type="ordered locus">MTR_1g012050</name>
</gene>
<dbReference type="PaxDb" id="3880-AES58979"/>